<sequence>MASDSKAFSLIMLIFYAILLYFIFADKNMIAMYMMGIGMFVEALVNCVCTFQSKTK</sequence>
<protein>
    <submittedName>
        <fullName evidence="2">Uncharacterized protein</fullName>
    </submittedName>
</protein>
<feature type="transmembrane region" description="Helical" evidence="1">
    <location>
        <begin position="7"/>
        <end position="24"/>
    </location>
</feature>
<comment type="caution">
    <text evidence="2">The sequence shown here is derived from an EMBL/GenBank/DDBJ whole genome shotgun (WGS) entry which is preliminary data.</text>
</comment>
<dbReference type="PATRIC" id="fig|1423788.3.peg.2643"/>
<keyword evidence="1" id="KW-0812">Transmembrane</keyword>
<keyword evidence="3" id="KW-1185">Reference proteome</keyword>
<dbReference type="Proteomes" id="UP000051515">
    <property type="component" value="Unassembled WGS sequence"/>
</dbReference>
<reference evidence="2 3" key="1">
    <citation type="journal article" date="2015" name="Genome Announc.">
        <title>Expanding the biotechnology potential of lactobacilli through comparative genomics of 213 strains and associated genera.</title>
        <authorList>
            <person name="Sun Z."/>
            <person name="Harris H.M."/>
            <person name="McCann A."/>
            <person name="Guo C."/>
            <person name="Argimon S."/>
            <person name="Zhang W."/>
            <person name="Yang X."/>
            <person name="Jeffery I.B."/>
            <person name="Cooney J.C."/>
            <person name="Kagawa T.F."/>
            <person name="Liu W."/>
            <person name="Song Y."/>
            <person name="Salvetti E."/>
            <person name="Wrobel A."/>
            <person name="Rasinkangas P."/>
            <person name="Parkhill J."/>
            <person name="Rea M.C."/>
            <person name="O'Sullivan O."/>
            <person name="Ritari J."/>
            <person name="Douillard F.P."/>
            <person name="Paul Ross R."/>
            <person name="Yang R."/>
            <person name="Briner A.E."/>
            <person name="Felis G.E."/>
            <person name="de Vos W.M."/>
            <person name="Barrangou R."/>
            <person name="Klaenhammer T.R."/>
            <person name="Caufield P.W."/>
            <person name="Cui Y."/>
            <person name="Zhang H."/>
            <person name="O'Toole P.W."/>
        </authorList>
    </citation>
    <scope>NUCLEOTIDE SEQUENCE [LARGE SCALE GENOMIC DNA]</scope>
    <source>
        <strain evidence="2 3">DSM 19674</strain>
    </source>
</reference>
<evidence type="ECO:0000313" key="3">
    <source>
        <dbReference type="Proteomes" id="UP000051515"/>
    </source>
</evidence>
<organism evidence="2 3">
    <name type="scientific">Companilactobacillus bobalius DSM 19674</name>
    <dbReference type="NCBI Taxonomy" id="1423788"/>
    <lineage>
        <taxon>Bacteria</taxon>
        <taxon>Bacillati</taxon>
        <taxon>Bacillota</taxon>
        <taxon>Bacilli</taxon>
        <taxon>Lactobacillales</taxon>
        <taxon>Lactobacillaceae</taxon>
        <taxon>Companilactobacillus</taxon>
        <taxon>Companilactobacillus bobalius</taxon>
    </lineage>
</organism>
<dbReference type="EMBL" id="AZDY01000038">
    <property type="protein sequence ID" value="KRK82562.1"/>
    <property type="molecule type" value="Genomic_DNA"/>
</dbReference>
<gene>
    <name evidence="2" type="ORF">FC78_GL002572</name>
</gene>
<proteinExistence type="predicted"/>
<dbReference type="STRING" id="1423788.FC78_GL002572"/>
<dbReference type="AlphaFoldDB" id="A0A0R1KR39"/>
<dbReference type="RefSeq" id="WP_087721270.1">
    <property type="nucleotide sequence ID" value="NZ_AZDY01000038.1"/>
</dbReference>
<name>A0A0R1KR39_9LACO</name>
<keyword evidence="1" id="KW-1133">Transmembrane helix</keyword>
<keyword evidence="1" id="KW-0472">Membrane</keyword>
<feature type="transmembrane region" description="Helical" evidence="1">
    <location>
        <begin position="30"/>
        <end position="51"/>
    </location>
</feature>
<evidence type="ECO:0000313" key="2">
    <source>
        <dbReference type="EMBL" id="KRK82562.1"/>
    </source>
</evidence>
<accession>A0A0R1KR39</accession>
<evidence type="ECO:0000256" key="1">
    <source>
        <dbReference type="SAM" id="Phobius"/>
    </source>
</evidence>